<dbReference type="InterPro" id="IPR015378">
    <property type="entry name" value="Transposase-like_Mu_C"/>
</dbReference>
<dbReference type="EMBL" id="SOHM01000020">
    <property type="protein sequence ID" value="TFD90812.1"/>
    <property type="molecule type" value="Genomic_DNA"/>
</dbReference>
<dbReference type="InterPro" id="IPR001584">
    <property type="entry name" value="Integrase_cat-core"/>
</dbReference>
<dbReference type="PANTHER" id="PTHR35004:SF6">
    <property type="entry name" value="TRANSPOSASE"/>
    <property type="match status" value="1"/>
</dbReference>
<proteinExistence type="predicted"/>
<dbReference type="PROSITE" id="PS50994">
    <property type="entry name" value="INTEGRASE"/>
    <property type="match status" value="1"/>
</dbReference>
<dbReference type="OrthoDB" id="52928at2"/>
<dbReference type="GO" id="GO:0015074">
    <property type="term" value="P:DNA integration"/>
    <property type="evidence" value="ECO:0007669"/>
    <property type="project" value="InterPro"/>
</dbReference>
<feature type="region of interest" description="Disordered" evidence="1">
    <location>
        <begin position="504"/>
        <end position="538"/>
    </location>
</feature>
<comment type="caution">
    <text evidence="3">The sequence shown here is derived from an EMBL/GenBank/DDBJ whole genome shotgun (WGS) entry which is preliminary data.</text>
</comment>
<dbReference type="InterPro" id="IPR036397">
    <property type="entry name" value="RNaseH_sf"/>
</dbReference>
<dbReference type="GO" id="GO:0003676">
    <property type="term" value="F:nucleic acid binding"/>
    <property type="evidence" value="ECO:0007669"/>
    <property type="project" value="InterPro"/>
</dbReference>
<sequence length="607" mass="67227">MDARPGRIEAFGTVTMPDALWDRTKKISAVIAPMAAQTTVGRVAVDAAALSLGISRRQVYVLIKRHRDGTGLLTDLVPGRSSGGKGTARLSSEVEDLVREMVRKQFLTRQKRSLAAVYLDVVGACRLRQLPVPARNTVEQRIRALSPVEVGRRRGGPQAVRSLQSAGGDVPVIGRVLEQVQIDHTVVDVIVVDERERRPIGRPYLTAAINVFSRSLVGMVVTLEAPSAVSVGLCLVHAATDKRPGLESLGVDVQWPMSGKPRQLYLDNASEFTSEALRRGCEQHGIELAYRPPGRPHYGGIVERVIGTAMQQVHELPGTTFSNPAERGRYDSDRMAMLTLHELEKWLTLAVATYHGSIHSTLGQTPAGRWAEGVEKTGTPAVVSNARAFLVDFLPVMRRTLTRTGFVIDHVRYFSNSLKPWISRRSTLDPFLIRRDPRDISRIWVLEPEGHACIEVPYQTMANPAVSLWEHKRAVARLHERGVTQVDEAALFRMIEQMRQITDTASRTTKRMRRDAQRRALAPQPTTATRPPSTPNGALPTLMDALQEAVEAARLNPADARTLFNLATYKQDDAEQIHYAVSLFLELGIPLDFHHTTQTEAGLQDLD</sequence>
<dbReference type="Proteomes" id="UP000298468">
    <property type="component" value="Unassembled WGS sequence"/>
</dbReference>
<feature type="domain" description="Integrase catalytic" evidence="2">
    <location>
        <begin position="167"/>
        <end position="374"/>
    </location>
</feature>
<dbReference type="PANTHER" id="PTHR35004">
    <property type="entry name" value="TRANSPOSASE RV3428C-RELATED"/>
    <property type="match status" value="1"/>
</dbReference>
<accession>A0A4R9BUM6</accession>
<dbReference type="AlphaFoldDB" id="A0A4R9BUM6"/>
<dbReference type="Pfam" id="PF09299">
    <property type="entry name" value="Mu-transpos_C"/>
    <property type="match status" value="1"/>
</dbReference>
<gene>
    <name evidence="3" type="ORF">E3T61_09875</name>
</gene>
<evidence type="ECO:0000256" key="1">
    <source>
        <dbReference type="SAM" id="MobiDB-lite"/>
    </source>
</evidence>
<dbReference type="SUPFAM" id="SSF53098">
    <property type="entry name" value="Ribonuclease H-like"/>
    <property type="match status" value="1"/>
</dbReference>
<keyword evidence="4" id="KW-1185">Reference proteome</keyword>
<name>A0A4R9BUM6_9MICO</name>
<protein>
    <submittedName>
        <fullName evidence="3">Transposase</fullName>
    </submittedName>
</protein>
<dbReference type="Gene3D" id="3.30.420.10">
    <property type="entry name" value="Ribonuclease H-like superfamily/Ribonuclease H"/>
    <property type="match status" value="1"/>
</dbReference>
<evidence type="ECO:0000259" key="2">
    <source>
        <dbReference type="PROSITE" id="PS50994"/>
    </source>
</evidence>
<organism evidence="3 4">
    <name type="scientific">Cryobacterium lactosi</name>
    <dbReference type="NCBI Taxonomy" id="1259202"/>
    <lineage>
        <taxon>Bacteria</taxon>
        <taxon>Bacillati</taxon>
        <taxon>Actinomycetota</taxon>
        <taxon>Actinomycetes</taxon>
        <taxon>Micrococcales</taxon>
        <taxon>Microbacteriaceae</taxon>
        <taxon>Cryobacterium</taxon>
    </lineage>
</organism>
<reference evidence="3 4" key="1">
    <citation type="submission" date="2019-03" db="EMBL/GenBank/DDBJ databases">
        <title>Genomics of glacier-inhabiting Cryobacterium strains.</title>
        <authorList>
            <person name="Liu Q."/>
            <person name="Xin Y.-H."/>
        </authorList>
    </citation>
    <scope>NUCLEOTIDE SEQUENCE [LARGE SCALE GENOMIC DNA]</scope>
    <source>
        <strain evidence="3 4">Sr59</strain>
    </source>
</reference>
<dbReference type="InterPro" id="IPR012337">
    <property type="entry name" value="RNaseH-like_sf"/>
</dbReference>
<evidence type="ECO:0000313" key="4">
    <source>
        <dbReference type="Proteomes" id="UP000298468"/>
    </source>
</evidence>
<evidence type="ECO:0000313" key="3">
    <source>
        <dbReference type="EMBL" id="TFD90812.1"/>
    </source>
</evidence>